<keyword evidence="2" id="KW-0560">Oxidoreductase</keyword>
<evidence type="ECO:0000256" key="2">
    <source>
        <dbReference type="ARBA" id="ARBA00023002"/>
    </source>
</evidence>
<dbReference type="PANTHER" id="PTHR44196:SF1">
    <property type="entry name" value="DEHYDROGENASE_REDUCTASE SDR FAMILY MEMBER 7B"/>
    <property type="match status" value="1"/>
</dbReference>
<dbReference type="Proteomes" id="UP000676917">
    <property type="component" value="Unassembled WGS sequence"/>
</dbReference>
<evidence type="ECO:0000313" key="4">
    <source>
        <dbReference type="EMBL" id="GIO28520.1"/>
    </source>
</evidence>
<dbReference type="PROSITE" id="PS00061">
    <property type="entry name" value="ADH_SHORT"/>
    <property type="match status" value="1"/>
</dbReference>
<dbReference type="PRINTS" id="PR00080">
    <property type="entry name" value="SDRFAMILY"/>
</dbReference>
<dbReference type="InterPro" id="IPR020904">
    <property type="entry name" value="Sc_DH/Rdtase_CS"/>
</dbReference>
<evidence type="ECO:0000256" key="1">
    <source>
        <dbReference type="ARBA" id="ARBA00006484"/>
    </source>
</evidence>
<comment type="similarity">
    <text evidence="1 3">Belongs to the short-chain dehydrogenases/reductases (SDR) family.</text>
</comment>
<evidence type="ECO:0000256" key="3">
    <source>
        <dbReference type="RuleBase" id="RU000363"/>
    </source>
</evidence>
<dbReference type="Pfam" id="PF00106">
    <property type="entry name" value="adh_short"/>
    <property type="match status" value="1"/>
</dbReference>
<reference evidence="4" key="1">
    <citation type="submission" date="2021-03" db="EMBL/GenBank/DDBJ databases">
        <title>Antimicrobial resistance genes in bacteria isolated from Japanese honey, and their potential for conferring macrolide and lincosamide resistance in the American foulbrood pathogen Paenibacillus larvae.</title>
        <authorList>
            <person name="Okamoto M."/>
            <person name="Kumagai M."/>
            <person name="Kanamori H."/>
            <person name="Takamatsu D."/>
        </authorList>
    </citation>
    <scope>NUCLEOTIDE SEQUENCE</scope>
    <source>
        <strain evidence="4">J43TS3</strain>
    </source>
</reference>
<accession>A0A919XDA3</accession>
<dbReference type="PANTHER" id="PTHR44196">
    <property type="entry name" value="DEHYDROGENASE/REDUCTASE SDR FAMILY MEMBER 7B"/>
    <property type="match status" value="1"/>
</dbReference>
<dbReference type="PRINTS" id="PR00081">
    <property type="entry name" value="GDHRDH"/>
</dbReference>
<keyword evidence="5" id="KW-1185">Reference proteome</keyword>
<dbReference type="AlphaFoldDB" id="A0A919XDA3"/>
<dbReference type="Gene3D" id="3.40.50.720">
    <property type="entry name" value="NAD(P)-binding Rossmann-like Domain"/>
    <property type="match status" value="1"/>
</dbReference>
<comment type="caution">
    <text evidence="4">The sequence shown here is derived from an EMBL/GenBank/DDBJ whole genome shotgun (WGS) entry which is preliminary data.</text>
</comment>
<dbReference type="InterPro" id="IPR036291">
    <property type="entry name" value="NAD(P)-bd_dom_sf"/>
</dbReference>
<dbReference type="EMBL" id="BORP01000007">
    <property type="protein sequence ID" value="GIO28520.1"/>
    <property type="molecule type" value="Genomic_DNA"/>
</dbReference>
<dbReference type="PIRSF" id="PIRSF000126">
    <property type="entry name" value="11-beta-HSD1"/>
    <property type="match status" value="1"/>
</dbReference>
<dbReference type="GO" id="GO:0016491">
    <property type="term" value="F:oxidoreductase activity"/>
    <property type="evidence" value="ECO:0007669"/>
    <property type="project" value="UniProtKB-KW"/>
</dbReference>
<protein>
    <submittedName>
        <fullName evidence="4">Oxidoreductase</fullName>
    </submittedName>
</protein>
<sequence length="264" mass="29543">MQSKLTGKKIVVTGASSGIGEMLVKQIASAGGTPIMLARSLDKLRQLQKQLKEEHQIHASFYMVDLTDEADVYNVVNTVLKEQGTIHALINNAGAGVFQYVIDTRWEDIELMYQLNVLAVIRITKLFLPHFMDNNEGHIINIASQAGKISTPKSAVYASTKHAILGFTNALRQEVARNQIQVTAVNLGPVRTNFFALADPEGNYQKNVEKYMLDPGKVAEKITKHLLTNKREINAPLWMDIGSKFYQLFPGLTEKVMKKQFNKK</sequence>
<dbReference type="GO" id="GO:0016020">
    <property type="term" value="C:membrane"/>
    <property type="evidence" value="ECO:0007669"/>
    <property type="project" value="TreeGrafter"/>
</dbReference>
<proteinExistence type="inferred from homology"/>
<name>A0A919XDA3_9BACI</name>
<evidence type="ECO:0000313" key="5">
    <source>
        <dbReference type="Proteomes" id="UP000676917"/>
    </source>
</evidence>
<dbReference type="SUPFAM" id="SSF51735">
    <property type="entry name" value="NAD(P)-binding Rossmann-fold domains"/>
    <property type="match status" value="1"/>
</dbReference>
<organism evidence="4 5">
    <name type="scientific">Ornithinibacillus bavariensis</name>
    <dbReference type="NCBI Taxonomy" id="545502"/>
    <lineage>
        <taxon>Bacteria</taxon>
        <taxon>Bacillati</taxon>
        <taxon>Bacillota</taxon>
        <taxon>Bacilli</taxon>
        <taxon>Bacillales</taxon>
        <taxon>Bacillaceae</taxon>
        <taxon>Ornithinibacillus</taxon>
    </lineage>
</organism>
<dbReference type="InterPro" id="IPR002347">
    <property type="entry name" value="SDR_fam"/>
</dbReference>
<gene>
    <name evidence="4" type="ORF">J43TS3_31310</name>
</gene>
<dbReference type="RefSeq" id="WP_212921981.1">
    <property type="nucleotide sequence ID" value="NZ_BORP01000007.1"/>
</dbReference>